<evidence type="ECO:0000313" key="2">
    <source>
        <dbReference type="EMBL" id="AOO81197.1"/>
    </source>
</evidence>
<dbReference type="EMBL" id="CP017147">
    <property type="protein sequence ID" value="AOO81197.1"/>
    <property type="molecule type" value="Genomic_DNA"/>
</dbReference>
<name>A0A1D7U1E3_9HYPH</name>
<dbReference type="AlphaFoldDB" id="A0A1D7U1E3"/>
<gene>
    <name evidence="2" type="ORF">BHK69_12630</name>
</gene>
<keyword evidence="1" id="KW-1133">Transmembrane helix</keyword>
<dbReference type="PROSITE" id="PS51257">
    <property type="entry name" value="PROKAR_LIPOPROTEIN"/>
    <property type="match status" value="1"/>
</dbReference>
<proteinExistence type="predicted"/>
<keyword evidence="1" id="KW-0472">Membrane</keyword>
<evidence type="ECO:0000256" key="1">
    <source>
        <dbReference type="SAM" id="Phobius"/>
    </source>
</evidence>
<dbReference type="KEGG" id="bvv:BHK69_12630"/>
<sequence length="77" mass="8801">MWQRFILAVGIVIFGLTLVAWYLLSGFGCEMNTSGCKTVRLDWSWDALRLFLPTFALGAFLIARSLWKMRQARSANI</sequence>
<evidence type="ECO:0000313" key="3">
    <source>
        <dbReference type="Proteomes" id="UP000094969"/>
    </source>
</evidence>
<organism evidence="2 3">
    <name type="scientific">Bosea vaviloviae</name>
    <dbReference type="NCBI Taxonomy" id="1526658"/>
    <lineage>
        <taxon>Bacteria</taxon>
        <taxon>Pseudomonadati</taxon>
        <taxon>Pseudomonadota</taxon>
        <taxon>Alphaproteobacteria</taxon>
        <taxon>Hyphomicrobiales</taxon>
        <taxon>Boseaceae</taxon>
        <taxon>Bosea</taxon>
    </lineage>
</organism>
<dbReference type="STRING" id="1526658.BHK69_12630"/>
<dbReference type="RefSeq" id="WP_069690411.1">
    <property type="nucleotide sequence ID" value="NZ_CP017147.1"/>
</dbReference>
<protein>
    <submittedName>
        <fullName evidence="2">Uncharacterized protein</fullName>
    </submittedName>
</protein>
<dbReference type="OrthoDB" id="8163637at2"/>
<keyword evidence="3" id="KW-1185">Reference proteome</keyword>
<keyword evidence="1" id="KW-0812">Transmembrane</keyword>
<dbReference type="Proteomes" id="UP000094969">
    <property type="component" value="Chromosome"/>
</dbReference>
<feature type="transmembrane region" description="Helical" evidence="1">
    <location>
        <begin position="5"/>
        <end position="24"/>
    </location>
</feature>
<feature type="transmembrane region" description="Helical" evidence="1">
    <location>
        <begin position="47"/>
        <end position="67"/>
    </location>
</feature>
<accession>A0A1D7U1E3</accession>
<reference evidence="2 3" key="1">
    <citation type="journal article" date="2015" name="Antonie Van Leeuwenhoek">
        <title>Bosea vaviloviae sp. nov., a new species of slow-growing rhizobia isolated from nodules of the relict species Vavilovia formosa (Stev.) Fed.</title>
        <authorList>
            <person name="Safronova V.I."/>
            <person name="Kuznetsova I.G."/>
            <person name="Sazanova A.L."/>
            <person name="Kimeklis A.K."/>
            <person name="Belimov A.A."/>
            <person name="Andronov E.E."/>
            <person name="Pinaev A.G."/>
            <person name="Chizhevskaya E.P."/>
            <person name="Pukhaev A.R."/>
            <person name="Popov K.P."/>
            <person name="Willems A."/>
            <person name="Tikhonovich I.A."/>
        </authorList>
    </citation>
    <scope>NUCLEOTIDE SEQUENCE [LARGE SCALE GENOMIC DNA]</scope>
    <source>
        <strain evidence="2 3">Vaf18</strain>
    </source>
</reference>